<proteinExistence type="predicted"/>
<dbReference type="EMBL" id="CAJVQC010167177">
    <property type="protein sequence ID" value="CAG8849749.1"/>
    <property type="molecule type" value="Genomic_DNA"/>
</dbReference>
<organism evidence="1 2">
    <name type="scientific">Racocetra persica</name>
    <dbReference type="NCBI Taxonomy" id="160502"/>
    <lineage>
        <taxon>Eukaryota</taxon>
        <taxon>Fungi</taxon>
        <taxon>Fungi incertae sedis</taxon>
        <taxon>Mucoromycota</taxon>
        <taxon>Glomeromycotina</taxon>
        <taxon>Glomeromycetes</taxon>
        <taxon>Diversisporales</taxon>
        <taxon>Gigasporaceae</taxon>
        <taxon>Racocetra</taxon>
    </lineage>
</organism>
<sequence>NDLYEIVTFIAKTMKVKLIKILYSEKMAILPDEFDTVLEFLSRKYPD</sequence>
<evidence type="ECO:0000313" key="1">
    <source>
        <dbReference type="EMBL" id="CAG8849749.1"/>
    </source>
</evidence>
<accession>A0ACA9SVA1</accession>
<feature type="non-terminal residue" evidence="1">
    <location>
        <position position="1"/>
    </location>
</feature>
<name>A0ACA9SVA1_9GLOM</name>
<evidence type="ECO:0000313" key="2">
    <source>
        <dbReference type="Proteomes" id="UP000789920"/>
    </source>
</evidence>
<protein>
    <submittedName>
        <fullName evidence="1">9270_t:CDS:1</fullName>
    </submittedName>
</protein>
<gene>
    <name evidence="1" type="ORF">RPERSI_LOCUS35752</name>
</gene>
<comment type="caution">
    <text evidence="1">The sequence shown here is derived from an EMBL/GenBank/DDBJ whole genome shotgun (WGS) entry which is preliminary data.</text>
</comment>
<reference evidence="1" key="1">
    <citation type="submission" date="2021-06" db="EMBL/GenBank/DDBJ databases">
        <authorList>
            <person name="Kallberg Y."/>
            <person name="Tangrot J."/>
            <person name="Rosling A."/>
        </authorList>
    </citation>
    <scope>NUCLEOTIDE SEQUENCE</scope>
    <source>
        <strain evidence="1">MA461A</strain>
    </source>
</reference>
<dbReference type="Proteomes" id="UP000789920">
    <property type="component" value="Unassembled WGS sequence"/>
</dbReference>
<feature type="non-terminal residue" evidence="1">
    <location>
        <position position="47"/>
    </location>
</feature>
<keyword evidence="2" id="KW-1185">Reference proteome</keyword>